<organism evidence="2 3">
    <name type="scientific">Kitasatospora terrestris</name>
    <dbReference type="NCBI Taxonomy" id="258051"/>
    <lineage>
        <taxon>Bacteria</taxon>
        <taxon>Bacillati</taxon>
        <taxon>Actinomycetota</taxon>
        <taxon>Actinomycetes</taxon>
        <taxon>Kitasatosporales</taxon>
        <taxon>Streptomycetaceae</taxon>
        <taxon>Kitasatospora</taxon>
    </lineage>
</organism>
<feature type="region of interest" description="Disordered" evidence="1">
    <location>
        <begin position="1"/>
        <end position="73"/>
    </location>
</feature>
<evidence type="ECO:0000256" key="1">
    <source>
        <dbReference type="SAM" id="MobiDB-lite"/>
    </source>
</evidence>
<feature type="region of interest" description="Disordered" evidence="1">
    <location>
        <begin position="85"/>
        <end position="104"/>
    </location>
</feature>
<dbReference type="EMBL" id="BAABIS010000001">
    <property type="protein sequence ID" value="GAA4834992.1"/>
    <property type="molecule type" value="Genomic_DNA"/>
</dbReference>
<dbReference type="Proteomes" id="UP001501752">
    <property type="component" value="Unassembled WGS sequence"/>
</dbReference>
<feature type="region of interest" description="Disordered" evidence="1">
    <location>
        <begin position="116"/>
        <end position="136"/>
    </location>
</feature>
<feature type="compositionally biased region" description="Low complexity" evidence="1">
    <location>
        <begin position="54"/>
        <end position="64"/>
    </location>
</feature>
<proteinExistence type="predicted"/>
<protein>
    <recommendedName>
        <fullName evidence="4">DUF1963 domain-containing protein</fullName>
    </recommendedName>
</protein>
<reference evidence="3" key="1">
    <citation type="journal article" date="2019" name="Int. J. Syst. Evol. Microbiol.">
        <title>The Global Catalogue of Microorganisms (GCM) 10K type strain sequencing project: providing services to taxonomists for standard genome sequencing and annotation.</title>
        <authorList>
            <consortium name="The Broad Institute Genomics Platform"/>
            <consortium name="The Broad Institute Genome Sequencing Center for Infectious Disease"/>
            <person name="Wu L."/>
            <person name="Ma J."/>
        </authorList>
    </citation>
    <scope>NUCLEOTIDE SEQUENCE [LARGE SCALE GENOMIC DNA]</scope>
    <source>
        <strain evidence="3">JCM 13006</strain>
    </source>
</reference>
<comment type="caution">
    <text evidence="2">The sequence shown here is derived from an EMBL/GenBank/DDBJ whole genome shotgun (WGS) entry which is preliminary data.</text>
</comment>
<accession>A0ABP9DCU4</accession>
<evidence type="ECO:0000313" key="3">
    <source>
        <dbReference type="Proteomes" id="UP001501752"/>
    </source>
</evidence>
<name>A0ABP9DCU4_9ACTN</name>
<keyword evidence="3" id="KW-1185">Reference proteome</keyword>
<gene>
    <name evidence="2" type="ORF">GCM10023235_07100</name>
</gene>
<evidence type="ECO:0000313" key="2">
    <source>
        <dbReference type="EMBL" id="GAA4834992.1"/>
    </source>
</evidence>
<evidence type="ECO:0008006" key="4">
    <source>
        <dbReference type="Google" id="ProtNLM"/>
    </source>
</evidence>
<sequence>MTTVARGGIVTGATGPQPQAGEDGAGRIGVHPSELRDARRSPHAPCGRPGLLGANGATAVAAPPGGRPGPGRIRRRRPVAVERCRPEGETGMSRTTPPRPQDPVTVLPELVGHGRTTTRLHPRHGAPGVGDSSIGGPLLWPQDEPWPTCTEPHPRGEGYLLRDVEQRHAELYGPRRVRISPEGRLIPFHPVPRALHRPDLADTDPLPLLAVAQLYRRDVPDLAPGPDGCDLLQVLWCPFYLHGPNRLELEPRLYWRRSGEVGDVLAPAPRPEVAGPGSAFAGPCVLHPEQVIEYPDLPALPKAVSGRLTGGEAERYRAALGVAPGWKAGGFPHDHEAGPPPTRCACGAALTLLLAATYGEWDPENPTWQPVEDRPGRVRLNAPTGFGVCEGSAVQIFVCSDDPAHPHLTWTRL</sequence>